<organism evidence="1 2">
    <name type="scientific">Laccaria amethystina LaAM-08-1</name>
    <dbReference type="NCBI Taxonomy" id="1095629"/>
    <lineage>
        <taxon>Eukaryota</taxon>
        <taxon>Fungi</taxon>
        <taxon>Dikarya</taxon>
        <taxon>Basidiomycota</taxon>
        <taxon>Agaricomycotina</taxon>
        <taxon>Agaricomycetes</taxon>
        <taxon>Agaricomycetidae</taxon>
        <taxon>Agaricales</taxon>
        <taxon>Agaricineae</taxon>
        <taxon>Hydnangiaceae</taxon>
        <taxon>Laccaria</taxon>
    </lineage>
</organism>
<keyword evidence="2" id="KW-1185">Reference proteome</keyword>
<evidence type="ECO:0000313" key="1">
    <source>
        <dbReference type="EMBL" id="KIK07174.1"/>
    </source>
</evidence>
<accession>A0A0C9XZQ9</accession>
<sequence>MGVRESHCISETLLPPRTMTTEPELMASQCFIIARTSEPARTTGRRSAISWI</sequence>
<reference evidence="2" key="2">
    <citation type="submission" date="2015-01" db="EMBL/GenBank/DDBJ databases">
        <title>Evolutionary Origins and Diversification of the Mycorrhizal Mutualists.</title>
        <authorList>
            <consortium name="DOE Joint Genome Institute"/>
            <consortium name="Mycorrhizal Genomics Consortium"/>
            <person name="Kohler A."/>
            <person name="Kuo A."/>
            <person name="Nagy L.G."/>
            <person name="Floudas D."/>
            <person name="Copeland A."/>
            <person name="Barry K.W."/>
            <person name="Cichocki N."/>
            <person name="Veneault-Fourrey C."/>
            <person name="LaButti K."/>
            <person name="Lindquist E.A."/>
            <person name="Lipzen A."/>
            <person name="Lundell T."/>
            <person name="Morin E."/>
            <person name="Murat C."/>
            <person name="Riley R."/>
            <person name="Ohm R."/>
            <person name="Sun H."/>
            <person name="Tunlid A."/>
            <person name="Henrissat B."/>
            <person name="Grigoriev I.V."/>
            <person name="Hibbett D.S."/>
            <person name="Martin F."/>
        </authorList>
    </citation>
    <scope>NUCLEOTIDE SEQUENCE [LARGE SCALE GENOMIC DNA]</scope>
    <source>
        <strain evidence="2">LaAM-08-1</strain>
    </source>
</reference>
<dbReference type="EMBL" id="KN838549">
    <property type="protein sequence ID" value="KIK07174.1"/>
    <property type="molecule type" value="Genomic_DNA"/>
</dbReference>
<evidence type="ECO:0000313" key="2">
    <source>
        <dbReference type="Proteomes" id="UP000054477"/>
    </source>
</evidence>
<name>A0A0C9XZQ9_9AGAR</name>
<dbReference type="AlphaFoldDB" id="A0A0C9XZQ9"/>
<dbReference type="HOGENOM" id="CLU_3087559_0_0_1"/>
<reference evidence="1 2" key="1">
    <citation type="submission" date="2014-04" db="EMBL/GenBank/DDBJ databases">
        <authorList>
            <consortium name="DOE Joint Genome Institute"/>
            <person name="Kuo A."/>
            <person name="Kohler A."/>
            <person name="Nagy L.G."/>
            <person name="Floudas D."/>
            <person name="Copeland A."/>
            <person name="Barry K.W."/>
            <person name="Cichocki N."/>
            <person name="Veneault-Fourrey C."/>
            <person name="LaButti K."/>
            <person name="Lindquist E.A."/>
            <person name="Lipzen A."/>
            <person name="Lundell T."/>
            <person name="Morin E."/>
            <person name="Murat C."/>
            <person name="Sun H."/>
            <person name="Tunlid A."/>
            <person name="Henrissat B."/>
            <person name="Grigoriev I.V."/>
            <person name="Hibbett D.S."/>
            <person name="Martin F."/>
            <person name="Nordberg H.P."/>
            <person name="Cantor M.N."/>
            <person name="Hua S.X."/>
        </authorList>
    </citation>
    <scope>NUCLEOTIDE SEQUENCE [LARGE SCALE GENOMIC DNA]</scope>
    <source>
        <strain evidence="1 2">LaAM-08-1</strain>
    </source>
</reference>
<protein>
    <submittedName>
        <fullName evidence="1">Uncharacterized protein</fullName>
    </submittedName>
</protein>
<gene>
    <name evidence="1" type="ORF">K443DRAFT_218231</name>
</gene>
<dbReference type="Proteomes" id="UP000054477">
    <property type="component" value="Unassembled WGS sequence"/>
</dbReference>
<proteinExistence type="predicted"/>